<reference evidence="9 10" key="1">
    <citation type="submission" date="2017-06" db="EMBL/GenBank/DDBJ databases">
        <title>Complete genome sequence of Shewanella marisflavi EP1 associated with anaerobic 2,4-dinitrotoluene reduction and salt tolerance.</title>
        <authorList>
            <person name="Huang J."/>
        </authorList>
    </citation>
    <scope>NUCLEOTIDE SEQUENCE [LARGE SCALE GENOMIC DNA]</scope>
    <source>
        <strain evidence="9 10">EP1</strain>
    </source>
</reference>
<dbReference type="Gene3D" id="2.40.160.60">
    <property type="entry name" value="Outer membrane protein transport protein (OMPP1/FadL/TodX)"/>
    <property type="match status" value="1"/>
</dbReference>
<organism evidence="9 10">
    <name type="scientific">Shewanella marisflavi</name>
    <dbReference type="NCBI Taxonomy" id="260364"/>
    <lineage>
        <taxon>Bacteria</taxon>
        <taxon>Pseudomonadati</taxon>
        <taxon>Pseudomonadota</taxon>
        <taxon>Gammaproteobacteria</taxon>
        <taxon>Alteromonadales</taxon>
        <taxon>Shewanellaceae</taxon>
        <taxon>Shewanella</taxon>
    </lineage>
</organism>
<evidence type="ECO:0000256" key="4">
    <source>
        <dbReference type="ARBA" id="ARBA00022692"/>
    </source>
</evidence>
<comment type="subcellular location">
    <subcellularLocation>
        <location evidence="1">Cell outer membrane</location>
        <topology evidence="1">Multi-pass membrane protein</topology>
    </subcellularLocation>
</comment>
<dbReference type="PANTHER" id="PTHR35093:SF1">
    <property type="entry name" value="OUTER MEMBRANE LONG-CHAIN FATTY ACID RECEPTOR FADL FAMILY"/>
    <property type="match status" value="1"/>
</dbReference>
<evidence type="ECO:0000313" key="9">
    <source>
        <dbReference type="EMBL" id="ASJ96376.1"/>
    </source>
</evidence>
<dbReference type="GO" id="GO:0015483">
    <property type="term" value="F:long-chain fatty acid transporting porin activity"/>
    <property type="evidence" value="ECO:0007669"/>
    <property type="project" value="TreeGrafter"/>
</dbReference>
<evidence type="ECO:0000256" key="6">
    <source>
        <dbReference type="ARBA" id="ARBA00023136"/>
    </source>
</evidence>
<dbReference type="KEGG" id="smav:CFF01_07125"/>
<evidence type="ECO:0000313" key="10">
    <source>
        <dbReference type="Proteomes" id="UP000198233"/>
    </source>
</evidence>
<dbReference type="RefSeq" id="WP_088904340.1">
    <property type="nucleotide sequence ID" value="NZ_CP022272.1"/>
</dbReference>
<dbReference type="EMBL" id="CP022272">
    <property type="protein sequence ID" value="ASJ96376.1"/>
    <property type="molecule type" value="Genomic_DNA"/>
</dbReference>
<keyword evidence="7" id="KW-0998">Cell outer membrane</keyword>
<evidence type="ECO:0000256" key="8">
    <source>
        <dbReference type="SAM" id="SignalP"/>
    </source>
</evidence>
<keyword evidence="5 8" id="KW-0732">Signal</keyword>
<evidence type="ECO:0000256" key="3">
    <source>
        <dbReference type="ARBA" id="ARBA00022452"/>
    </source>
</evidence>
<evidence type="ECO:0000256" key="1">
    <source>
        <dbReference type="ARBA" id="ARBA00004571"/>
    </source>
</evidence>
<evidence type="ECO:0000256" key="2">
    <source>
        <dbReference type="ARBA" id="ARBA00008163"/>
    </source>
</evidence>
<dbReference type="PANTHER" id="PTHR35093">
    <property type="entry name" value="OUTER MEMBRANE PROTEIN NMB0088-RELATED"/>
    <property type="match status" value="1"/>
</dbReference>
<protein>
    <submittedName>
        <fullName evidence="9">Aromatic hydrocarbon degradation protein</fullName>
    </submittedName>
</protein>
<name>A0AAC9U0P7_9GAMM</name>
<proteinExistence type="inferred from homology"/>
<accession>A0AAC9U0P7</accession>
<dbReference type="AlphaFoldDB" id="A0AAC9U0P7"/>
<dbReference type="GO" id="GO:0009279">
    <property type="term" value="C:cell outer membrane"/>
    <property type="evidence" value="ECO:0007669"/>
    <property type="project" value="UniProtKB-SubCell"/>
</dbReference>
<dbReference type="Pfam" id="PF03349">
    <property type="entry name" value="Toluene_X"/>
    <property type="match status" value="1"/>
</dbReference>
<gene>
    <name evidence="9" type="ORF">CFF01_07125</name>
</gene>
<evidence type="ECO:0000256" key="5">
    <source>
        <dbReference type="ARBA" id="ARBA00022729"/>
    </source>
</evidence>
<keyword evidence="3" id="KW-1134">Transmembrane beta strand</keyword>
<comment type="similarity">
    <text evidence="2">Belongs to the OmpP1/FadL family.</text>
</comment>
<keyword evidence="4" id="KW-0812">Transmembrane</keyword>
<dbReference type="InterPro" id="IPR005017">
    <property type="entry name" value="OMPP1/FadL/TodX"/>
</dbReference>
<feature type="chain" id="PRO_5042287222" evidence="8">
    <location>
        <begin position="23"/>
        <end position="443"/>
    </location>
</feature>
<dbReference type="Proteomes" id="UP000198233">
    <property type="component" value="Chromosome"/>
</dbReference>
<dbReference type="SUPFAM" id="SSF56935">
    <property type="entry name" value="Porins"/>
    <property type="match status" value="1"/>
</dbReference>
<sequence>MKRFNKTILAVAVTLASSQAMAAGFQLNSQSATGIGRAFAGDAVIADNASVLSRNPAAMALFDEKQLSVGLTYADVEVSVKDVYVDTVLGQIHYGHVDDAAEAKIIPNFYYVSPVNDKFAYGVAMFSNFGTGTDTTPLSEQLVNGLPGPLDLLGKTEVATFNLNLSGSYRFNDHFSIGAGVDVIYGTGTLTRGGQVPTAEGPGQLDLVDVEADGVAFGGIIGAVYEINADHRFGMSYRFSPDFKATGDIDMYNPIAGATVAFDEINIPMPDIFQVAGFHQLTEKFALHYTAQLTTWGDFHEITVTDGVVGGVGGVPVAPEASLKTYAWDDSWLFSIGGTYTLNQDWTIRAGYMFDQGVVGEVSSISIPDSDRQWFTAGATFNLSKHASLDFGVAFVRGEDVQLIEHSAITGGLPIIGNPQSSEVHATTRSNATYYSMQYNYKF</sequence>
<keyword evidence="6" id="KW-0472">Membrane</keyword>
<evidence type="ECO:0000256" key="7">
    <source>
        <dbReference type="ARBA" id="ARBA00023237"/>
    </source>
</evidence>
<feature type="signal peptide" evidence="8">
    <location>
        <begin position="1"/>
        <end position="22"/>
    </location>
</feature>